<gene>
    <name evidence="2" type="ORF">ALC56_06566</name>
</gene>
<proteinExistence type="predicted"/>
<reference evidence="2 3" key="1">
    <citation type="submission" date="2016-03" db="EMBL/GenBank/DDBJ databases">
        <title>Trachymyrmex septentrionalis WGS genome.</title>
        <authorList>
            <person name="Nygaard S."/>
            <person name="Hu H."/>
            <person name="Boomsma J."/>
            <person name="Zhang G."/>
        </authorList>
    </citation>
    <scope>NUCLEOTIDE SEQUENCE [LARGE SCALE GENOMIC DNA]</scope>
    <source>
        <strain evidence="2">Tsep2-gDNA-1</strain>
        <tissue evidence="2">Whole body</tissue>
    </source>
</reference>
<organism evidence="2 3">
    <name type="scientific">Trachymyrmex septentrionalis</name>
    <dbReference type="NCBI Taxonomy" id="34720"/>
    <lineage>
        <taxon>Eukaryota</taxon>
        <taxon>Metazoa</taxon>
        <taxon>Ecdysozoa</taxon>
        <taxon>Arthropoda</taxon>
        <taxon>Hexapoda</taxon>
        <taxon>Insecta</taxon>
        <taxon>Pterygota</taxon>
        <taxon>Neoptera</taxon>
        <taxon>Endopterygota</taxon>
        <taxon>Hymenoptera</taxon>
        <taxon>Apocrita</taxon>
        <taxon>Aculeata</taxon>
        <taxon>Formicoidea</taxon>
        <taxon>Formicidae</taxon>
        <taxon>Myrmicinae</taxon>
        <taxon>Trachymyrmex</taxon>
    </lineage>
</organism>
<feature type="non-terminal residue" evidence="2">
    <location>
        <position position="1"/>
    </location>
</feature>
<evidence type="ECO:0000256" key="1">
    <source>
        <dbReference type="SAM" id="MobiDB-lite"/>
    </source>
</evidence>
<evidence type="ECO:0000313" key="3">
    <source>
        <dbReference type="Proteomes" id="UP000078541"/>
    </source>
</evidence>
<dbReference type="Proteomes" id="UP000078541">
    <property type="component" value="Unassembled WGS sequence"/>
</dbReference>
<dbReference type="EMBL" id="KQ981625">
    <property type="protein sequence ID" value="KYN39140.1"/>
    <property type="molecule type" value="Genomic_DNA"/>
</dbReference>
<name>A0A195FEN3_9HYME</name>
<feature type="compositionally biased region" description="Acidic residues" evidence="1">
    <location>
        <begin position="183"/>
        <end position="192"/>
    </location>
</feature>
<protein>
    <submittedName>
        <fullName evidence="2">Uncharacterized protein</fullName>
    </submittedName>
</protein>
<accession>A0A195FEN3</accession>
<evidence type="ECO:0000313" key="2">
    <source>
        <dbReference type="EMBL" id="KYN39140.1"/>
    </source>
</evidence>
<dbReference type="AlphaFoldDB" id="A0A195FEN3"/>
<sequence length="192" mass="21976">KINLHKKQYNRGTCNCIFLKRSFFQVTSREEVVMQLALGRKTGSANHPTCLFELGIFFTDKFISTLTSFARRTLLHRESTEITRNPFEEDETDGKKKADEQIVERKGESEAECADCDAFRSGAALTISLFFQFPSTSRSARSLTCFCPHCIFLFPHPSLIRTPSTSEENWQGKAGNELFPNVDQEDFLEEER</sequence>
<keyword evidence="3" id="KW-1185">Reference proteome</keyword>
<feature type="region of interest" description="Disordered" evidence="1">
    <location>
        <begin position="164"/>
        <end position="192"/>
    </location>
</feature>